<dbReference type="Gene3D" id="3.40.50.300">
    <property type="entry name" value="P-loop containing nucleotide triphosphate hydrolases"/>
    <property type="match status" value="1"/>
</dbReference>
<evidence type="ECO:0000313" key="9">
    <source>
        <dbReference type="EMBL" id="MBB5222264.1"/>
    </source>
</evidence>
<dbReference type="GO" id="GO:0140359">
    <property type="term" value="F:ABC-type transporter activity"/>
    <property type="evidence" value="ECO:0007669"/>
    <property type="project" value="InterPro"/>
</dbReference>
<protein>
    <submittedName>
        <fullName evidence="9">Putative ATP-binding cassette transporter</fullName>
    </submittedName>
</protein>
<dbReference type="PROSITE" id="PS50929">
    <property type="entry name" value="ABC_TM1F"/>
    <property type="match status" value="1"/>
</dbReference>
<evidence type="ECO:0000259" key="8">
    <source>
        <dbReference type="PROSITE" id="PS50929"/>
    </source>
</evidence>
<reference evidence="9 10" key="1">
    <citation type="submission" date="2020-08" db="EMBL/GenBank/DDBJ databases">
        <title>Genomic Encyclopedia of Type Strains, Phase IV (KMG-IV): sequencing the most valuable type-strain genomes for metagenomic binning, comparative biology and taxonomic classification.</title>
        <authorList>
            <person name="Goeker M."/>
        </authorList>
    </citation>
    <scope>NUCLEOTIDE SEQUENCE [LARGE SCALE GENOMIC DNA]</scope>
    <source>
        <strain evidence="9 10">DSM 101730</strain>
    </source>
</reference>
<accession>A0A840SMP3</accession>
<keyword evidence="2" id="KW-0813">Transport</keyword>
<keyword evidence="3 6" id="KW-0812">Transmembrane</keyword>
<dbReference type="InterPro" id="IPR027417">
    <property type="entry name" value="P-loop_NTPase"/>
</dbReference>
<sequence>MASLTEHSRLPGPTKRLRSLAREIYNTPGRTALLFLAAGLFIVIVLTAVMQVKLNAWNQPFYDAIERRNWNEFLHQLGVFFLLAAGLLVLNVAQTAANQLIRVRLRDLATRDLIGNWMTERRATRITRAGEIGVNPDQRIQSDAQTLTEYTTDLGIGLLQSTILLVSFVGVLWILSKDVVIPIGDRDLAIPGYMVWAALLYAASGSFISWRIGRPLVRLGTDRYAREAEFRAAVVQASQRAEGIALSNGEAGSRRVLVASLESLVAVLRQIAFARARLTWVTASYGWVGLVFPIIVAAPGYFAGRLTFGELMMVVGAFNQVQSSLRWFVDNTGTIADWRATLFRVMSFREALLGLDAVETVDGVIAREESANDRLVLDGVNVCTRHGTVALSDELVEVSPGERVLLLGQPGSGRTSFFLAIAGLWAHGSGRIAIPPDAEIAYLTQRPFLPAGTLREALAGAGSGATDDEGLRAALARVGLDRLADALDRAGRWDLELATSDQERLGYARLILAKPRWLVSDEGLDPTDDPNRALILSILSQELAETTIVNISQRREPTGFYTRVVELVSSDPGDRVVTACAAQMNESR</sequence>
<dbReference type="GO" id="GO:0005524">
    <property type="term" value="F:ATP binding"/>
    <property type="evidence" value="ECO:0007669"/>
    <property type="project" value="UniProtKB-KW"/>
</dbReference>
<proteinExistence type="predicted"/>
<dbReference type="GO" id="GO:0016887">
    <property type="term" value="F:ATP hydrolysis activity"/>
    <property type="evidence" value="ECO:0007669"/>
    <property type="project" value="InterPro"/>
</dbReference>
<evidence type="ECO:0000256" key="6">
    <source>
        <dbReference type="SAM" id="Phobius"/>
    </source>
</evidence>
<dbReference type="InterPro" id="IPR003439">
    <property type="entry name" value="ABC_transporter-like_ATP-bd"/>
</dbReference>
<feature type="transmembrane region" description="Helical" evidence="6">
    <location>
        <begin position="285"/>
        <end position="303"/>
    </location>
</feature>
<keyword evidence="5 6" id="KW-0472">Membrane</keyword>
<feature type="transmembrane region" description="Helical" evidence="6">
    <location>
        <begin position="32"/>
        <end position="53"/>
    </location>
</feature>
<dbReference type="SUPFAM" id="SSF90123">
    <property type="entry name" value="ABC transporter transmembrane region"/>
    <property type="match status" value="1"/>
</dbReference>
<dbReference type="SUPFAM" id="SSF52540">
    <property type="entry name" value="P-loop containing nucleoside triphosphate hydrolases"/>
    <property type="match status" value="1"/>
</dbReference>
<dbReference type="GO" id="GO:0005886">
    <property type="term" value="C:plasma membrane"/>
    <property type="evidence" value="ECO:0007669"/>
    <property type="project" value="UniProtKB-SubCell"/>
</dbReference>
<dbReference type="PANTHER" id="PTHR11384:SF59">
    <property type="entry name" value="LYSOSOMAL COBALAMIN TRANSPORTER ABCD4"/>
    <property type="match status" value="1"/>
</dbReference>
<keyword evidence="9" id="KW-0067">ATP-binding</keyword>
<evidence type="ECO:0000313" key="10">
    <source>
        <dbReference type="Proteomes" id="UP000549457"/>
    </source>
</evidence>
<keyword evidence="9" id="KW-0547">Nucleotide-binding</keyword>
<dbReference type="Pfam" id="PF00005">
    <property type="entry name" value="ABC_tran"/>
    <property type="match status" value="1"/>
</dbReference>
<evidence type="ECO:0000256" key="1">
    <source>
        <dbReference type="ARBA" id="ARBA00004651"/>
    </source>
</evidence>
<dbReference type="InterPro" id="IPR036640">
    <property type="entry name" value="ABC1_TM_sf"/>
</dbReference>
<dbReference type="RefSeq" id="WP_184148817.1">
    <property type="nucleotide sequence ID" value="NZ_JACHFM010000002.1"/>
</dbReference>
<feature type="transmembrane region" description="Helical" evidence="6">
    <location>
        <begin position="73"/>
        <end position="93"/>
    </location>
</feature>
<feature type="domain" description="ABC transmembrane type-1" evidence="8">
    <location>
        <begin position="38"/>
        <end position="337"/>
    </location>
</feature>
<dbReference type="Proteomes" id="UP000549457">
    <property type="component" value="Unassembled WGS sequence"/>
</dbReference>
<organism evidence="9 10">
    <name type="scientific">Amaricoccus macauensis</name>
    <dbReference type="NCBI Taxonomy" id="57001"/>
    <lineage>
        <taxon>Bacteria</taxon>
        <taxon>Pseudomonadati</taxon>
        <taxon>Pseudomonadota</taxon>
        <taxon>Alphaproteobacteria</taxon>
        <taxon>Rhodobacterales</taxon>
        <taxon>Paracoccaceae</taxon>
        <taxon>Amaricoccus</taxon>
    </lineage>
</organism>
<dbReference type="Pfam" id="PF06472">
    <property type="entry name" value="ABC_membrane_2"/>
    <property type="match status" value="1"/>
</dbReference>
<comment type="subcellular location">
    <subcellularLocation>
        <location evidence="1">Cell membrane</location>
        <topology evidence="1">Multi-pass membrane protein</topology>
    </subcellularLocation>
</comment>
<feature type="transmembrane region" description="Helical" evidence="6">
    <location>
        <begin position="154"/>
        <end position="176"/>
    </location>
</feature>
<feature type="transmembrane region" description="Helical" evidence="6">
    <location>
        <begin position="188"/>
        <end position="210"/>
    </location>
</feature>
<feature type="domain" description="ABC transporter" evidence="7">
    <location>
        <begin position="375"/>
        <end position="580"/>
    </location>
</feature>
<dbReference type="Gene3D" id="1.20.1560.10">
    <property type="entry name" value="ABC transporter type 1, transmembrane domain"/>
    <property type="match status" value="1"/>
</dbReference>
<dbReference type="PROSITE" id="PS50893">
    <property type="entry name" value="ABC_TRANSPORTER_2"/>
    <property type="match status" value="1"/>
</dbReference>
<dbReference type="InterPro" id="IPR050835">
    <property type="entry name" value="ABC_transporter_sub-D"/>
</dbReference>
<keyword evidence="10" id="KW-1185">Reference proteome</keyword>
<evidence type="ECO:0000256" key="3">
    <source>
        <dbReference type="ARBA" id="ARBA00022692"/>
    </source>
</evidence>
<dbReference type="PANTHER" id="PTHR11384">
    <property type="entry name" value="ATP-BINDING CASSETTE, SUB-FAMILY D MEMBER"/>
    <property type="match status" value="1"/>
</dbReference>
<evidence type="ECO:0000256" key="5">
    <source>
        <dbReference type="ARBA" id="ARBA00023136"/>
    </source>
</evidence>
<evidence type="ECO:0000256" key="4">
    <source>
        <dbReference type="ARBA" id="ARBA00022989"/>
    </source>
</evidence>
<dbReference type="AlphaFoldDB" id="A0A840SMP3"/>
<evidence type="ECO:0000259" key="7">
    <source>
        <dbReference type="PROSITE" id="PS50893"/>
    </source>
</evidence>
<name>A0A840SMP3_9RHOB</name>
<dbReference type="InterPro" id="IPR011527">
    <property type="entry name" value="ABC1_TM_dom"/>
</dbReference>
<keyword evidence="4 6" id="KW-1133">Transmembrane helix</keyword>
<dbReference type="EMBL" id="JACHFM010000002">
    <property type="protein sequence ID" value="MBB5222264.1"/>
    <property type="molecule type" value="Genomic_DNA"/>
</dbReference>
<comment type="caution">
    <text evidence="9">The sequence shown here is derived from an EMBL/GenBank/DDBJ whole genome shotgun (WGS) entry which is preliminary data.</text>
</comment>
<evidence type="ECO:0000256" key="2">
    <source>
        <dbReference type="ARBA" id="ARBA00022448"/>
    </source>
</evidence>
<gene>
    <name evidence="9" type="ORF">HNP73_002200</name>
</gene>